<evidence type="ECO:0000313" key="4">
    <source>
        <dbReference type="Proteomes" id="UP001652431"/>
    </source>
</evidence>
<organism evidence="3 4">
    <name type="scientific">Dorea acetigenes</name>
    <dbReference type="NCBI Taxonomy" id="2981787"/>
    <lineage>
        <taxon>Bacteria</taxon>
        <taxon>Bacillati</taxon>
        <taxon>Bacillota</taxon>
        <taxon>Clostridia</taxon>
        <taxon>Lachnospirales</taxon>
        <taxon>Lachnospiraceae</taxon>
        <taxon>Dorea</taxon>
    </lineage>
</organism>
<dbReference type="PANTHER" id="PTHR43649:SF29">
    <property type="entry name" value="OSMOPROTECTIVE COMPOUNDS-BINDING PROTEIN GGTB"/>
    <property type="match status" value="1"/>
</dbReference>
<dbReference type="InterPro" id="IPR050490">
    <property type="entry name" value="Bact_solute-bd_prot1"/>
</dbReference>
<sequence length="423" mass="48466">MKRILIYLIVLCIAFLQGGCTRSYIEDEEEPEQIVLSVLAGQSTSDAGVEDMIDEWMMEYFPGVILEWECVDWGDRFASQMRGRFAAGDIPDIMIGKAQDVQVYAKTGNLGTISSKCREKIVEEALGSVTVDGEMYGMPYNAWYQGVIYNKNIFEIYGLAPPSTMEELQDITHTLKQAGIVPFAAHFQESWKVANMTMQYMMNDIFKEDAIWGDKFREGSEGFLQNDSVRHCYLNNQFILENTWEDALQINQFESDSRFTQGEAAMYMTGSWSMQFANQYGKNIDFGIFPFPNQNGNAQLIRETNMTFMKSADTEYSELIDEIFYALLDDEKLTQEILDFTQSSSVVKGIVPIHESRIQDDIDRYEASGEIIDVTTGNAQLIWNFQNELAAQQLLWLKKEKTLDEVLQYADEHRAFSAYTKEK</sequence>
<accession>A0ABT2RLK9</accession>
<comment type="caution">
    <text evidence="3">The sequence shown here is derived from an EMBL/GenBank/DDBJ whole genome shotgun (WGS) entry which is preliminary data.</text>
</comment>
<keyword evidence="4" id="KW-1185">Reference proteome</keyword>
<dbReference type="Pfam" id="PF01547">
    <property type="entry name" value="SBP_bac_1"/>
    <property type="match status" value="1"/>
</dbReference>
<dbReference type="InterPro" id="IPR006059">
    <property type="entry name" value="SBP"/>
</dbReference>
<evidence type="ECO:0000256" key="1">
    <source>
        <dbReference type="ARBA" id="ARBA00008520"/>
    </source>
</evidence>
<protein>
    <submittedName>
        <fullName evidence="3">Extracellular solute-binding protein</fullName>
    </submittedName>
</protein>
<dbReference type="Gene3D" id="3.40.190.10">
    <property type="entry name" value="Periplasmic binding protein-like II"/>
    <property type="match status" value="2"/>
</dbReference>
<evidence type="ECO:0000256" key="2">
    <source>
        <dbReference type="ARBA" id="ARBA00022448"/>
    </source>
</evidence>
<comment type="similarity">
    <text evidence="1">Belongs to the bacterial solute-binding protein 1 family.</text>
</comment>
<evidence type="ECO:0000313" key="3">
    <source>
        <dbReference type="EMBL" id="MCU6686302.1"/>
    </source>
</evidence>
<keyword evidence="2" id="KW-0813">Transport</keyword>
<dbReference type="Proteomes" id="UP001652431">
    <property type="component" value="Unassembled WGS sequence"/>
</dbReference>
<dbReference type="RefSeq" id="WP_158369383.1">
    <property type="nucleotide sequence ID" value="NZ_JAOQJU010000005.1"/>
</dbReference>
<proteinExistence type="inferred from homology"/>
<reference evidence="3 4" key="1">
    <citation type="journal article" date="2021" name="ISME Commun">
        <title>Automated analysis of genomic sequences facilitates high-throughput and comprehensive description of bacteria.</title>
        <authorList>
            <person name="Hitch T.C.A."/>
        </authorList>
    </citation>
    <scope>NUCLEOTIDE SEQUENCE [LARGE SCALE GENOMIC DNA]</scope>
    <source>
        <strain evidence="3 4">Sanger_03</strain>
    </source>
</reference>
<dbReference type="EMBL" id="JAOQJU010000005">
    <property type="protein sequence ID" value="MCU6686302.1"/>
    <property type="molecule type" value="Genomic_DNA"/>
</dbReference>
<name>A0ABT2RLK9_9FIRM</name>
<dbReference type="PANTHER" id="PTHR43649">
    <property type="entry name" value="ARABINOSE-BINDING PROTEIN-RELATED"/>
    <property type="match status" value="1"/>
</dbReference>
<dbReference type="SUPFAM" id="SSF53850">
    <property type="entry name" value="Periplasmic binding protein-like II"/>
    <property type="match status" value="1"/>
</dbReference>
<gene>
    <name evidence="3" type="ORF">OCV99_06975</name>
</gene>